<keyword evidence="4" id="KW-0436">Ligase</keyword>
<keyword evidence="5" id="KW-1185">Reference proteome</keyword>
<sequence>MFQSFVVPSSQVPGYSPIYRHPDYKDGTHKDRYSNITTLYELFKAQVKNHPKENFLGRRTYYPETNAFGDYEWLTTTEVDEMVDDYGSGLDQLFAKHAPDMNEETGQQPLGLFSFNRPEWLLSELTAFRSSRYSVGISDVAGVETAEFYIRCSEVKILVCSLDKIPRILERIEHTPDLKVIVSMDNLDCSKPTLASQAFNAETAEKLRSKAASLGIVLTDVAQVIEMGRAKPTEPTLPTPSTYCTLSFSSGSTGLQKGILINHGAFTVASRAAHLGLQQRNTSHLSFMPIAHIYDRYVIYTFMHDIIRIGFASGIDTLLLSDMQALRPTVIMTTPRLLKSVYDKVALATVENKGVAGILSRFAYKSKLKRINSGRGFKHALWDRLVFRKIAQLFGGKTNLVVSGAMTLDSEIQNFFRAALSCNVIQGYGQTESIASGVIQKIDDVSTGIIGIPSPGVDIRLRSIPEMGYNATNRKCPRGEMMIRSEGIFSGYFKAPEKTAETMDGEWLATGDITQVNPDGSLTTIDRMKNVIRNSSSINVETEPLEIIYGAHRLVDSVIIHGSLRAYDLIAIVVPKQETFVPWAQKIVGNTNAGLVELCKDERVADVMASELRAHGSKAKTSTPVVIGAVHLEPRDFAQIDREFLTLSRKLRRFKIIQYYDSVIDGLFQKLEKAIDLQIETPGSSQ</sequence>
<feature type="domain" description="AMP-dependent synthetase/ligase" evidence="3">
    <location>
        <begin position="62"/>
        <end position="493"/>
    </location>
</feature>
<dbReference type="GO" id="GO:0016020">
    <property type="term" value="C:membrane"/>
    <property type="evidence" value="ECO:0007669"/>
    <property type="project" value="TreeGrafter"/>
</dbReference>
<dbReference type="PANTHER" id="PTHR43272">
    <property type="entry name" value="LONG-CHAIN-FATTY-ACID--COA LIGASE"/>
    <property type="match status" value="1"/>
</dbReference>
<keyword evidence="2" id="KW-0067">ATP-binding</keyword>
<evidence type="ECO:0000313" key="5">
    <source>
        <dbReference type="Proteomes" id="UP001149813"/>
    </source>
</evidence>
<evidence type="ECO:0000313" key="4">
    <source>
        <dbReference type="EMBL" id="KAJ1720840.1"/>
    </source>
</evidence>
<gene>
    <name evidence="4" type="primary">FAA2_19</name>
    <name evidence="4" type="ORF">LPJ53_004564</name>
</gene>
<evidence type="ECO:0000256" key="2">
    <source>
        <dbReference type="ARBA" id="ARBA00022840"/>
    </source>
</evidence>
<dbReference type="Pfam" id="PF00501">
    <property type="entry name" value="AMP-binding"/>
    <property type="match status" value="1"/>
</dbReference>
<organism evidence="4 5">
    <name type="scientific">Coemansia erecta</name>
    <dbReference type="NCBI Taxonomy" id="147472"/>
    <lineage>
        <taxon>Eukaryota</taxon>
        <taxon>Fungi</taxon>
        <taxon>Fungi incertae sedis</taxon>
        <taxon>Zoopagomycota</taxon>
        <taxon>Kickxellomycotina</taxon>
        <taxon>Kickxellomycetes</taxon>
        <taxon>Kickxellales</taxon>
        <taxon>Kickxellaceae</taxon>
        <taxon>Coemansia</taxon>
    </lineage>
</organism>
<dbReference type="OrthoDB" id="1700726at2759"/>
<dbReference type="Gene3D" id="3.40.50.12780">
    <property type="entry name" value="N-terminal domain of ligase-like"/>
    <property type="match status" value="1"/>
</dbReference>
<protein>
    <submittedName>
        <fullName evidence="4">Medium-chain fatty acid-CoA ligase faa2</fullName>
        <ecNumber evidence="4">6.2.1.3</ecNumber>
    </submittedName>
</protein>
<dbReference type="AlphaFoldDB" id="A0A9W7XZH5"/>
<dbReference type="EC" id="6.2.1.3" evidence="4"/>
<dbReference type="SUPFAM" id="SSF56801">
    <property type="entry name" value="Acetyl-CoA synthetase-like"/>
    <property type="match status" value="1"/>
</dbReference>
<dbReference type="PANTHER" id="PTHR43272:SF33">
    <property type="entry name" value="AMP-BINDING DOMAIN-CONTAINING PROTEIN-RELATED"/>
    <property type="match status" value="1"/>
</dbReference>
<dbReference type="EMBL" id="JANBOJ010000220">
    <property type="protein sequence ID" value="KAJ1720840.1"/>
    <property type="molecule type" value="Genomic_DNA"/>
</dbReference>
<evidence type="ECO:0000259" key="3">
    <source>
        <dbReference type="Pfam" id="PF00501"/>
    </source>
</evidence>
<dbReference type="InterPro" id="IPR000873">
    <property type="entry name" value="AMP-dep_synth/lig_dom"/>
</dbReference>
<dbReference type="GO" id="GO:0005524">
    <property type="term" value="F:ATP binding"/>
    <property type="evidence" value="ECO:0007669"/>
    <property type="project" value="UniProtKB-KW"/>
</dbReference>
<dbReference type="Proteomes" id="UP001149813">
    <property type="component" value="Unassembled WGS sequence"/>
</dbReference>
<accession>A0A9W7XZH5</accession>
<dbReference type="InterPro" id="IPR042099">
    <property type="entry name" value="ANL_N_sf"/>
</dbReference>
<dbReference type="GO" id="GO:0004467">
    <property type="term" value="F:long-chain fatty acid-CoA ligase activity"/>
    <property type="evidence" value="ECO:0007669"/>
    <property type="project" value="UniProtKB-EC"/>
</dbReference>
<keyword evidence="1" id="KW-0547">Nucleotide-binding</keyword>
<name>A0A9W7XZH5_9FUNG</name>
<comment type="caution">
    <text evidence="4">The sequence shown here is derived from an EMBL/GenBank/DDBJ whole genome shotgun (WGS) entry which is preliminary data.</text>
</comment>
<proteinExistence type="predicted"/>
<reference evidence="4" key="1">
    <citation type="submission" date="2022-07" db="EMBL/GenBank/DDBJ databases">
        <title>Phylogenomic reconstructions and comparative analyses of Kickxellomycotina fungi.</title>
        <authorList>
            <person name="Reynolds N.K."/>
            <person name="Stajich J.E."/>
            <person name="Barry K."/>
            <person name="Grigoriev I.V."/>
            <person name="Crous P."/>
            <person name="Smith M.E."/>
        </authorList>
    </citation>
    <scope>NUCLEOTIDE SEQUENCE</scope>
    <source>
        <strain evidence="4">NBRC 32514</strain>
    </source>
</reference>
<evidence type="ECO:0000256" key="1">
    <source>
        <dbReference type="ARBA" id="ARBA00022741"/>
    </source>
</evidence>
<dbReference type="GO" id="GO:0005783">
    <property type="term" value="C:endoplasmic reticulum"/>
    <property type="evidence" value="ECO:0007669"/>
    <property type="project" value="TreeGrafter"/>
</dbReference>